<dbReference type="RefSeq" id="XP_025351404.1">
    <property type="nucleotide sequence ID" value="XM_025490014.1"/>
</dbReference>
<reference evidence="2 3" key="1">
    <citation type="journal article" date="2018" name="Mol. Biol. Evol.">
        <title>Broad Genomic Sampling Reveals a Smut Pathogenic Ancestry of the Fungal Clade Ustilaginomycotina.</title>
        <authorList>
            <person name="Kijpornyongpan T."/>
            <person name="Mondo S.J."/>
            <person name="Barry K."/>
            <person name="Sandor L."/>
            <person name="Lee J."/>
            <person name="Lipzen A."/>
            <person name="Pangilinan J."/>
            <person name="LaButti K."/>
            <person name="Hainaut M."/>
            <person name="Henrissat B."/>
            <person name="Grigoriev I.V."/>
            <person name="Spatafora J.W."/>
            <person name="Aime M.C."/>
        </authorList>
    </citation>
    <scope>NUCLEOTIDE SEQUENCE [LARGE SCALE GENOMIC DNA]</scope>
    <source>
        <strain evidence="2 3">MCA 4718</strain>
    </source>
</reference>
<organism evidence="2 3">
    <name type="scientific">Pseudomicrostroma glucosiphilum</name>
    <dbReference type="NCBI Taxonomy" id="1684307"/>
    <lineage>
        <taxon>Eukaryota</taxon>
        <taxon>Fungi</taxon>
        <taxon>Dikarya</taxon>
        <taxon>Basidiomycota</taxon>
        <taxon>Ustilaginomycotina</taxon>
        <taxon>Exobasidiomycetes</taxon>
        <taxon>Microstromatales</taxon>
        <taxon>Microstromatales incertae sedis</taxon>
        <taxon>Pseudomicrostroma</taxon>
    </lineage>
</organism>
<proteinExistence type="predicted"/>
<accession>A0A316UH60</accession>
<keyword evidence="3" id="KW-1185">Reference proteome</keyword>
<feature type="region of interest" description="Disordered" evidence="1">
    <location>
        <begin position="156"/>
        <end position="182"/>
    </location>
</feature>
<dbReference type="Proteomes" id="UP000245942">
    <property type="component" value="Unassembled WGS sequence"/>
</dbReference>
<feature type="region of interest" description="Disordered" evidence="1">
    <location>
        <begin position="76"/>
        <end position="118"/>
    </location>
</feature>
<gene>
    <name evidence="2" type="ORF">BCV69DRAFT_24146</name>
</gene>
<evidence type="ECO:0000313" key="3">
    <source>
        <dbReference type="Proteomes" id="UP000245942"/>
    </source>
</evidence>
<feature type="compositionally biased region" description="Basic and acidic residues" evidence="1">
    <location>
        <begin position="81"/>
        <end position="102"/>
    </location>
</feature>
<dbReference type="GeneID" id="37011748"/>
<name>A0A316UH60_9BASI</name>
<dbReference type="EMBL" id="KZ819321">
    <property type="protein sequence ID" value="PWN24244.1"/>
    <property type="molecule type" value="Genomic_DNA"/>
</dbReference>
<dbReference type="AlphaFoldDB" id="A0A316UH60"/>
<protein>
    <submittedName>
        <fullName evidence="2">Uncharacterized protein</fullName>
    </submittedName>
</protein>
<sequence length="323" mass="37258">MHCISKFFSTHLLNNRAGHQAEAGEAANLDGQRGAERFFPLDAALAYVPTMGRFDLRTEVLRAADEAAWAADLLQPAPGRRSPEHETEARFETEEHISHERPSTSARSVAPCPCSHRRVQASPDSRLVPILEDEEESYDEHYKFKRNSHDSEYHAHAGNHWRNAPTRRAFRKRDSPPSASPEEAWWTVEDFATPLVAQRSSEFRIRKHNFNEVFPGKQQPIKKLRLDTTFVLDVIPEVVKKVRFELDTVVIPDVKIVHFDSEVTEWPLYTYESDEDEIQVEEEMCECKACRRLTFGEYESDSDEADVIFRRPGDFWLCSEPND</sequence>
<evidence type="ECO:0000256" key="1">
    <source>
        <dbReference type="SAM" id="MobiDB-lite"/>
    </source>
</evidence>
<evidence type="ECO:0000313" key="2">
    <source>
        <dbReference type="EMBL" id="PWN24244.1"/>
    </source>
</evidence>